<comment type="caution">
    <text evidence="12">The sequence shown here is derived from an EMBL/GenBank/DDBJ whole genome shotgun (WGS) entry which is preliminary data.</text>
</comment>
<dbReference type="Gene3D" id="3.40.50.300">
    <property type="entry name" value="P-loop containing nucleotide triphosphate hydrolases"/>
    <property type="match status" value="1"/>
</dbReference>
<evidence type="ECO:0000256" key="5">
    <source>
        <dbReference type="ARBA" id="ARBA00022741"/>
    </source>
</evidence>
<keyword evidence="13" id="KW-1185">Reference proteome</keyword>
<dbReference type="InterPro" id="IPR024156">
    <property type="entry name" value="Small_GTPase_ARF"/>
</dbReference>
<evidence type="ECO:0000256" key="9">
    <source>
        <dbReference type="ARBA" id="ARBA00023136"/>
    </source>
</evidence>
<dbReference type="PROSITE" id="PS51417">
    <property type="entry name" value="ARF"/>
    <property type="match status" value="1"/>
</dbReference>
<evidence type="ECO:0000256" key="11">
    <source>
        <dbReference type="SAM" id="Phobius"/>
    </source>
</evidence>
<keyword evidence="6" id="KW-0256">Endoplasmic reticulum</keyword>
<dbReference type="Pfam" id="PF09439">
    <property type="entry name" value="SRPRB"/>
    <property type="match status" value="1"/>
</dbReference>
<dbReference type="CDD" id="cd04105">
    <property type="entry name" value="SR_beta"/>
    <property type="match status" value="1"/>
</dbReference>
<dbReference type="OrthoDB" id="41266at2759"/>
<evidence type="ECO:0000256" key="4">
    <source>
        <dbReference type="ARBA" id="ARBA00022692"/>
    </source>
</evidence>
<dbReference type="STRING" id="6689.A0A423TBI2"/>
<evidence type="ECO:0000256" key="10">
    <source>
        <dbReference type="ARBA" id="ARBA00023170"/>
    </source>
</evidence>
<keyword evidence="5" id="KW-0547">Nucleotide-binding</keyword>
<dbReference type="SUPFAM" id="SSF52540">
    <property type="entry name" value="P-loop containing nucleoside triphosphate hydrolases"/>
    <property type="match status" value="1"/>
</dbReference>
<comment type="subcellular location">
    <subcellularLocation>
        <location evidence="1">Endoplasmic reticulum membrane</location>
        <topology evidence="1">Single-pass membrane protein</topology>
    </subcellularLocation>
</comment>
<evidence type="ECO:0000256" key="3">
    <source>
        <dbReference type="ARBA" id="ARBA00020256"/>
    </source>
</evidence>
<keyword evidence="7 11" id="KW-1133">Transmembrane helix</keyword>
<dbReference type="GO" id="GO:0005525">
    <property type="term" value="F:GTP binding"/>
    <property type="evidence" value="ECO:0007669"/>
    <property type="project" value="UniProtKB-KW"/>
</dbReference>
<dbReference type="GO" id="GO:0005789">
    <property type="term" value="C:endoplasmic reticulum membrane"/>
    <property type="evidence" value="ECO:0007669"/>
    <property type="project" value="UniProtKB-SubCell"/>
</dbReference>
<dbReference type="InterPro" id="IPR027417">
    <property type="entry name" value="P-loop_NTPase"/>
</dbReference>
<dbReference type="Proteomes" id="UP000283509">
    <property type="component" value="Unassembled WGS sequence"/>
</dbReference>
<comment type="similarity">
    <text evidence="2">Belongs to the SRP receptor beta subunit family.</text>
</comment>
<evidence type="ECO:0000256" key="7">
    <source>
        <dbReference type="ARBA" id="ARBA00022989"/>
    </source>
</evidence>
<keyword evidence="10 12" id="KW-0675">Receptor</keyword>
<organism evidence="12 13">
    <name type="scientific">Penaeus vannamei</name>
    <name type="common">Whiteleg shrimp</name>
    <name type="synonym">Litopenaeus vannamei</name>
    <dbReference type="NCBI Taxonomy" id="6689"/>
    <lineage>
        <taxon>Eukaryota</taxon>
        <taxon>Metazoa</taxon>
        <taxon>Ecdysozoa</taxon>
        <taxon>Arthropoda</taxon>
        <taxon>Crustacea</taxon>
        <taxon>Multicrustacea</taxon>
        <taxon>Malacostraca</taxon>
        <taxon>Eumalacostraca</taxon>
        <taxon>Eucarida</taxon>
        <taxon>Decapoda</taxon>
        <taxon>Dendrobranchiata</taxon>
        <taxon>Penaeoidea</taxon>
        <taxon>Penaeidae</taxon>
        <taxon>Penaeus</taxon>
    </lineage>
</organism>
<evidence type="ECO:0000256" key="6">
    <source>
        <dbReference type="ARBA" id="ARBA00022824"/>
    </source>
</evidence>
<evidence type="ECO:0000256" key="8">
    <source>
        <dbReference type="ARBA" id="ARBA00023134"/>
    </source>
</evidence>
<evidence type="ECO:0000313" key="13">
    <source>
        <dbReference type="Proteomes" id="UP000283509"/>
    </source>
</evidence>
<evidence type="ECO:0000313" key="12">
    <source>
        <dbReference type="EMBL" id="ROT73853.1"/>
    </source>
</evidence>
<evidence type="ECO:0000256" key="2">
    <source>
        <dbReference type="ARBA" id="ARBA00005619"/>
    </source>
</evidence>
<proteinExistence type="inferred from homology"/>
<reference evidence="12 13" key="2">
    <citation type="submission" date="2019-01" db="EMBL/GenBank/DDBJ databases">
        <title>The decoding of complex shrimp genome reveals the adaptation for benthos swimmer, frequently molting mechanism and breeding impact on genome.</title>
        <authorList>
            <person name="Sun Y."/>
            <person name="Gao Y."/>
            <person name="Yu Y."/>
        </authorList>
    </citation>
    <scope>NUCLEOTIDE SEQUENCE [LARGE SCALE GENOMIC DNA]</scope>
    <source>
        <tissue evidence="12">Muscle</tissue>
    </source>
</reference>
<dbReference type="AlphaFoldDB" id="A0A423TBI2"/>
<keyword evidence="8" id="KW-0342">GTP-binding</keyword>
<keyword evidence="4 11" id="KW-0812">Transmembrane</keyword>
<dbReference type="InterPro" id="IPR019009">
    <property type="entry name" value="SRP_receptor_beta_su"/>
</dbReference>
<reference evidence="12 13" key="1">
    <citation type="submission" date="2018-04" db="EMBL/GenBank/DDBJ databases">
        <authorList>
            <person name="Zhang X."/>
            <person name="Yuan J."/>
            <person name="Li F."/>
            <person name="Xiang J."/>
        </authorList>
    </citation>
    <scope>NUCLEOTIDE SEQUENCE [LARGE SCALE GENOMIC DNA]</scope>
    <source>
        <tissue evidence="12">Muscle</tissue>
    </source>
</reference>
<dbReference type="PANTHER" id="PTHR11711">
    <property type="entry name" value="ADP RIBOSYLATION FACTOR-RELATED"/>
    <property type="match status" value="1"/>
</dbReference>
<dbReference type="EMBL" id="QCYY01001979">
    <property type="protein sequence ID" value="ROT73853.1"/>
    <property type="molecule type" value="Genomic_DNA"/>
</dbReference>
<feature type="transmembrane region" description="Helical" evidence="11">
    <location>
        <begin position="12"/>
        <end position="30"/>
    </location>
</feature>
<evidence type="ECO:0000256" key="1">
    <source>
        <dbReference type="ARBA" id="ARBA00004389"/>
    </source>
</evidence>
<protein>
    <recommendedName>
        <fullName evidence="3">Signal recognition particle receptor subunit beta</fullName>
    </recommendedName>
</protein>
<gene>
    <name evidence="12" type="ORF">C7M84_007682</name>
</gene>
<dbReference type="SMART" id="SM00177">
    <property type="entry name" value="ARF"/>
    <property type="match status" value="1"/>
</dbReference>
<name>A0A423TBI2_PENVA</name>
<accession>A0A423TBI2</accession>
<keyword evidence="9 11" id="KW-0472">Membrane</keyword>
<sequence length="238" mass="26484">MMANLPKLDEFQMKILVAVLVGLLTLYILFRLFRSGSKRHGVLLMGLCESGKTQLFSRICYGADVTTVTSMKPSNAEFKVGKKSLTIYDVPGHERIRYAAFEKIKNVTGGIVFLVDSATIQKDVRDAAEFLYSVLCDETIQNGQPRILVVCNKQDLPLARSAQLICKMMEKEMNLLRETRSSQLQSTSGTGNNNSFLGHPGQDFEFGHLGGIKVDFVEAVTKEGEKIDPVTSWLERLA</sequence>